<sequence>METPKKPVKKDSSARSASVKRPDEKPADVPVKKKIIDDDDDEDFDMPLDDLGRYENFDTYDDDDDY</sequence>
<dbReference type="Proteomes" id="UP000321479">
    <property type="component" value="Chromosome"/>
</dbReference>
<dbReference type="EMBL" id="CP042436">
    <property type="protein sequence ID" value="QEC63906.1"/>
    <property type="molecule type" value="Genomic_DNA"/>
</dbReference>
<keyword evidence="3" id="KW-1185">Reference proteome</keyword>
<name>A0A5B8V024_9SPHI</name>
<gene>
    <name evidence="2" type="ORF">FRZ54_15425</name>
</gene>
<feature type="compositionally biased region" description="Basic and acidic residues" evidence="1">
    <location>
        <begin position="20"/>
        <end position="36"/>
    </location>
</feature>
<protein>
    <submittedName>
        <fullName evidence="2">Uncharacterized protein</fullName>
    </submittedName>
</protein>
<evidence type="ECO:0000256" key="1">
    <source>
        <dbReference type="SAM" id="MobiDB-lite"/>
    </source>
</evidence>
<evidence type="ECO:0000313" key="3">
    <source>
        <dbReference type="Proteomes" id="UP000321479"/>
    </source>
</evidence>
<dbReference type="RefSeq" id="WP_147032479.1">
    <property type="nucleotide sequence ID" value="NZ_CP042436.1"/>
</dbReference>
<feature type="region of interest" description="Disordered" evidence="1">
    <location>
        <begin position="1"/>
        <end position="66"/>
    </location>
</feature>
<organism evidence="2 3">
    <name type="scientific">Mucilaginibacter ginsenosidivorans</name>
    <dbReference type="NCBI Taxonomy" id="398053"/>
    <lineage>
        <taxon>Bacteria</taxon>
        <taxon>Pseudomonadati</taxon>
        <taxon>Bacteroidota</taxon>
        <taxon>Sphingobacteriia</taxon>
        <taxon>Sphingobacteriales</taxon>
        <taxon>Sphingobacteriaceae</taxon>
        <taxon>Mucilaginibacter</taxon>
    </lineage>
</organism>
<accession>A0A5B8V024</accession>
<feature type="compositionally biased region" description="Acidic residues" evidence="1">
    <location>
        <begin position="37"/>
        <end position="48"/>
    </location>
</feature>
<dbReference type="KEGG" id="mgin:FRZ54_15425"/>
<reference evidence="2 3" key="1">
    <citation type="journal article" date="2017" name="Curr. Microbiol.">
        <title>Mucilaginibacter ginsenosidivorans sp. nov., Isolated from Soil of Ginseng Field.</title>
        <authorList>
            <person name="Kim M.M."/>
            <person name="Siddiqi M.Z."/>
            <person name="Im W.T."/>
        </authorList>
    </citation>
    <scope>NUCLEOTIDE SEQUENCE [LARGE SCALE GENOMIC DNA]</scope>
    <source>
        <strain evidence="2 3">Gsoil 3017</strain>
    </source>
</reference>
<proteinExistence type="predicted"/>
<evidence type="ECO:0000313" key="2">
    <source>
        <dbReference type="EMBL" id="QEC63906.1"/>
    </source>
</evidence>
<dbReference type="AlphaFoldDB" id="A0A5B8V024"/>